<gene>
    <name evidence="9" type="ORF">SAMN05444274_11167</name>
</gene>
<reference evidence="9 10" key="1">
    <citation type="submission" date="2016-11" db="EMBL/GenBank/DDBJ databases">
        <authorList>
            <person name="Jaros S."/>
            <person name="Januszkiewicz K."/>
            <person name="Wedrychowicz H."/>
        </authorList>
    </citation>
    <scope>NUCLEOTIDE SEQUENCE [LARGE SCALE GENOMIC DNA]</scope>
    <source>
        <strain evidence="9 10">DSM 26910</strain>
    </source>
</reference>
<dbReference type="OrthoDB" id="1109873at2"/>
<organism evidence="9 10">
    <name type="scientific">Mariniphaga anaerophila</name>
    <dbReference type="NCBI Taxonomy" id="1484053"/>
    <lineage>
        <taxon>Bacteria</taxon>
        <taxon>Pseudomonadati</taxon>
        <taxon>Bacteroidota</taxon>
        <taxon>Bacteroidia</taxon>
        <taxon>Marinilabiliales</taxon>
        <taxon>Prolixibacteraceae</taxon>
        <taxon>Mariniphaga</taxon>
    </lineage>
</organism>
<comment type="subcellular location">
    <subcellularLocation>
        <location evidence="1">Cell outer membrane</location>
    </subcellularLocation>
</comment>
<evidence type="ECO:0000256" key="2">
    <source>
        <dbReference type="ARBA" id="ARBA00006275"/>
    </source>
</evidence>
<dbReference type="InterPro" id="IPR011990">
    <property type="entry name" value="TPR-like_helical_dom_sf"/>
</dbReference>
<dbReference type="RefSeq" id="WP_073003242.1">
    <property type="nucleotide sequence ID" value="NZ_FQUM01000011.1"/>
</dbReference>
<feature type="signal peptide" evidence="6">
    <location>
        <begin position="1"/>
        <end position="20"/>
    </location>
</feature>
<dbReference type="GO" id="GO:0009279">
    <property type="term" value="C:cell outer membrane"/>
    <property type="evidence" value="ECO:0007669"/>
    <property type="project" value="UniProtKB-SubCell"/>
</dbReference>
<dbReference type="EMBL" id="FQUM01000011">
    <property type="protein sequence ID" value="SHF87930.1"/>
    <property type="molecule type" value="Genomic_DNA"/>
</dbReference>
<evidence type="ECO:0000256" key="1">
    <source>
        <dbReference type="ARBA" id="ARBA00004442"/>
    </source>
</evidence>
<evidence type="ECO:0000256" key="3">
    <source>
        <dbReference type="ARBA" id="ARBA00022729"/>
    </source>
</evidence>
<keyword evidence="4" id="KW-0472">Membrane</keyword>
<evidence type="ECO:0000259" key="8">
    <source>
        <dbReference type="Pfam" id="PF14322"/>
    </source>
</evidence>
<evidence type="ECO:0000313" key="10">
    <source>
        <dbReference type="Proteomes" id="UP000184164"/>
    </source>
</evidence>
<dbReference type="STRING" id="1484053.SAMN05444274_11167"/>
<feature type="domain" description="RagB/SusD" evidence="7">
    <location>
        <begin position="316"/>
        <end position="631"/>
    </location>
</feature>
<dbReference type="Pfam" id="PF14322">
    <property type="entry name" value="SusD-like_3"/>
    <property type="match status" value="1"/>
</dbReference>
<dbReference type="PROSITE" id="PS51257">
    <property type="entry name" value="PROKAR_LIPOPROTEIN"/>
    <property type="match status" value="1"/>
</dbReference>
<keyword evidence="10" id="KW-1185">Reference proteome</keyword>
<evidence type="ECO:0000256" key="6">
    <source>
        <dbReference type="SAM" id="SignalP"/>
    </source>
</evidence>
<keyword evidence="3 6" id="KW-0732">Signal</keyword>
<keyword evidence="5" id="KW-0998">Cell outer membrane</keyword>
<dbReference type="SUPFAM" id="SSF48452">
    <property type="entry name" value="TPR-like"/>
    <property type="match status" value="1"/>
</dbReference>
<accession>A0A1M5F8I5</accession>
<comment type="similarity">
    <text evidence="2">Belongs to the SusD family.</text>
</comment>
<dbReference type="Gene3D" id="1.25.40.390">
    <property type="match status" value="1"/>
</dbReference>
<feature type="domain" description="SusD-like N-terminal" evidence="8">
    <location>
        <begin position="81"/>
        <end position="205"/>
    </location>
</feature>
<feature type="chain" id="PRO_5013336401" evidence="6">
    <location>
        <begin position="21"/>
        <end position="631"/>
    </location>
</feature>
<evidence type="ECO:0000256" key="5">
    <source>
        <dbReference type="ARBA" id="ARBA00023237"/>
    </source>
</evidence>
<evidence type="ECO:0000256" key="4">
    <source>
        <dbReference type="ARBA" id="ARBA00023136"/>
    </source>
</evidence>
<dbReference type="Pfam" id="PF07980">
    <property type="entry name" value="SusD_RagB"/>
    <property type="match status" value="1"/>
</dbReference>
<proteinExistence type="inferred from homology"/>
<evidence type="ECO:0000313" key="9">
    <source>
        <dbReference type="EMBL" id="SHF87930.1"/>
    </source>
</evidence>
<name>A0A1M5F8I5_9BACT</name>
<dbReference type="InterPro" id="IPR012944">
    <property type="entry name" value="SusD_RagB_dom"/>
</dbReference>
<dbReference type="Proteomes" id="UP000184164">
    <property type="component" value="Unassembled WGS sequence"/>
</dbReference>
<dbReference type="AlphaFoldDB" id="A0A1M5F8I5"/>
<protein>
    <submittedName>
        <fullName evidence="9">Starch-binding associating with outer membrane</fullName>
    </submittedName>
</protein>
<dbReference type="InterPro" id="IPR033985">
    <property type="entry name" value="SusD-like_N"/>
</dbReference>
<evidence type="ECO:0000259" key="7">
    <source>
        <dbReference type="Pfam" id="PF07980"/>
    </source>
</evidence>
<sequence>MKYIKIAALGLLLAISSACSDYLDIVPDNVATIDYAFRMRSTAEKYLFTCYSFLPDLAAVNSLNPGMFGADEFWFNPEVYTFSNWSIAQGLQNINSPLMNYWSGSGAEDIWTGISQCNIFLENIASVPDMDDWEKNQWAAEVKFLKAYYHFWMVRAYGPIPIIRENLPISASGEEVRVKRQPVDSVFNYIVELLDESIGDLPDKVLDETSELGRITVPIAVGMKAKVLAYAASPLFNGNVDYQGFSNADGTLLFSSDYDEKKWEKVVVACEDALGVIHSIGHKLYEFQPSITTGKISDETRYHLNCRGTVTDRWNTEIIWANTSSTTRHVQTWCAPRALTPSQYNYSGSNGSYGVTLKLASLFYSKNGVPIEEDVTWNYSNRFMLRTGSDAEKHCIKNGYTTAEFNFDREPRFYGSLGFDGGIWYGNGNYDDENPYWLESKFGQFLGKEQGGWHAVPGYWPKKLVHFTNTATNRTTYVSTDYPWVMLRLGDLYLLYAEALNEVGRSDEAIEYVDKVRAKYGLPGVVNAWNTYSRNPNKPSTKDGLREIIRRERTIELALEGERFWDLRRWKEAPLELNKPITGWDVDQSKAEDYYRVKILFNQSFSLRDYFWPIRERDLVVNRNLVQNPGW</sequence>